<dbReference type="Pfam" id="PF00755">
    <property type="entry name" value="Carn_acyltransf"/>
    <property type="match status" value="1"/>
</dbReference>
<dbReference type="GO" id="GO:0016746">
    <property type="term" value="F:acyltransferase activity"/>
    <property type="evidence" value="ECO:0007669"/>
    <property type="project" value="UniProtKB-KW"/>
</dbReference>
<keyword evidence="2 7" id="KW-0808">Transferase</keyword>
<dbReference type="InterPro" id="IPR039551">
    <property type="entry name" value="Cho/carn_acyl_trans"/>
</dbReference>
<name>K6WM53_9MICO</name>
<comment type="similarity">
    <text evidence="1">Belongs to the carnitine/choline acetyltransferase family.</text>
</comment>
<reference evidence="7 8" key="1">
    <citation type="submission" date="2012-08" db="EMBL/GenBank/DDBJ databases">
        <title>Whole genome shotgun sequence of Kineosphaera limosa NBRC 100340.</title>
        <authorList>
            <person name="Yoshida I."/>
            <person name="Isaki S."/>
            <person name="Hosoyama A."/>
            <person name="Tsuchikane K."/>
            <person name="Katsumata H."/>
            <person name="Ando Y."/>
            <person name="Ohji S."/>
            <person name="Hamada M."/>
            <person name="Tamura T."/>
            <person name="Yamazoe A."/>
            <person name="Yamazaki S."/>
            <person name="Fujita N."/>
        </authorList>
    </citation>
    <scope>NUCLEOTIDE SEQUENCE [LARGE SCALE GENOMIC DNA]</scope>
    <source>
        <strain evidence="7 8">NBRC 100340</strain>
    </source>
</reference>
<dbReference type="STRING" id="1184609.KILIM_013_00110"/>
<dbReference type="Gene3D" id="3.30.559.70">
    <property type="entry name" value="Choline/Carnitine o-acyltransferase, domain 2"/>
    <property type="match status" value="1"/>
</dbReference>
<comment type="caution">
    <text evidence="7">The sequence shown here is derived from an EMBL/GenBank/DDBJ whole genome shotgun (WGS) entry which is preliminary data.</text>
</comment>
<dbReference type="PANTHER" id="PTHR22589">
    <property type="entry name" value="CARNITINE O-ACYLTRANSFERASE"/>
    <property type="match status" value="1"/>
</dbReference>
<feature type="active site" description="Proton acceptor" evidence="4">
    <location>
        <position position="326"/>
    </location>
</feature>
<evidence type="ECO:0000256" key="2">
    <source>
        <dbReference type="ARBA" id="ARBA00022679"/>
    </source>
</evidence>
<dbReference type="EMBL" id="BAHD01000013">
    <property type="protein sequence ID" value="GAB94856.1"/>
    <property type="molecule type" value="Genomic_DNA"/>
</dbReference>
<gene>
    <name evidence="7" type="ORF">KILIM_013_00110</name>
</gene>
<proteinExistence type="inferred from homology"/>
<accession>K6WM53</accession>
<evidence type="ECO:0000313" key="8">
    <source>
        <dbReference type="Proteomes" id="UP000008366"/>
    </source>
</evidence>
<feature type="region of interest" description="Disordered" evidence="5">
    <location>
        <begin position="344"/>
        <end position="369"/>
    </location>
</feature>
<evidence type="ECO:0000256" key="5">
    <source>
        <dbReference type="SAM" id="MobiDB-lite"/>
    </source>
</evidence>
<evidence type="ECO:0000256" key="1">
    <source>
        <dbReference type="ARBA" id="ARBA00005232"/>
    </source>
</evidence>
<dbReference type="InterPro" id="IPR023213">
    <property type="entry name" value="CAT-like_dom_sf"/>
</dbReference>
<keyword evidence="3 7" id="KW-0012">Acyltransferase</keyword>
<dbReference type="AlphaFoldDB" id="K6WM53"/>
<evidence type="ECO:0000256" key="3">
    <source>
        <dbReference type="ARBA" id="ARBA00023315"/>
    </source>
</evidence>
<dbReference type="eggNOG" id="ENOG502Z7P4">
    <property type="taxonomic scope" value="Bacteria"/>
</dbReference>
<sequence>MQQLPVPELAQTLDRYLQAVSPLLAADELDATREAVARFADGAGPAAQAELRRFAEVENAAGRSWLSAAWLDSYLRVRDPLPLSTSATLQIRLPAGEPARAQSELDGPSEPGLEWAAEVVHRLARVHLGYLRGQLPPETTPRGEPVCEQQRAVLAGGLRHPLPGLDEIRPGRSGADSREIGVLIDDRYVAVPISDATGRVLPEATLRQLLAQAVDQAQGAPAGFTTLSGLGSEVAAPLLAELLDDAANAALYARLTDAVFVVALGRVTDPHATDDGITDGGGTDEADAEVSWLQRLAFGGANAWAYKPLTYQLGLDRGLVVAHMEHTSPDGGTLKNVVDLAQQLPDEPDQPDEATADRPGSGDAADPPPVAVLSWRESPQLRARLDREAQVVAARARGLRLQVVTVDAPETGHLPYPVSDDAVQQWIFLYAQLATYGRLRSTYESVDMRHMQAGRTECLRPNNAAAAALVRALLDGAATGEQVQAALVAHKDWVRACKTGHGIDRHLLGLRLAAQRLELTPELFTDPAYTALTTDFLSTTSLGGQRQVVRTAFAPTSRGGIGIYYSLVPGGYQFLLSRDEHTEHFAEFVANLHAGAHAVRTLLTTL</sequence>
<dbReference type="InterPro" id="IPR042231">
    <property type="entry name" value="Cho/carn_acyl_trans_2"/>
</dbReference>
<dbReference type="SUPFAM" id="SSF52777">
    <property type="entry name" value="CoA-dependent acyltransferases"/>
    <property type="match status" value="2"/>
</dbReference>
<dbReference type="RefSeq" id="WP_006591388.1">
    <property type="nucleotide sequence ID" value="NZ_BAHD01000013.1"/>
</dbReference>
<evidence type="ECO:0000259" key="6">
    <source>
        <dbReference type="Pfam" id="PF00755"/>
    </source>
</evidence>
<evidence type="ECO:0000256" key="4">
    <source>
        <dbReference type="PIRSR" id="PIRSR600542-1"/>
    </source>
</evidence>
<dbReference type="OrthoDB" id="1456at2"/>
<organism evidence="7 8">
    <name type="scientific">Kineosphaera limosa NBRC 100340</name>
    <dbReference type="NCBI Taxonomy" id="1184609"/>
    <lineage>
        <taxon>Bacteria</taxon>
        <taxon>Bacillati</taxon>
        <taxon>Actinomycetota</taxon>
        <taxon>Actinomycetes</taxon>
        <taxon>Micrococcales</taxon>
        <taxon>Dermatophilaceae</taxon>
        <taxon>Kineosphaera</taxon>
    </lineage>
</organism>
<dbReference type="Gene3D" id="3.30.559.10">
    <property type="entry name" value="Chloramphenicol acetyltransferase-like domain"/>
    <property type="match status" value="1"/>
</dbReference>
<protein>
    <submittedName>
        <fullName evidence="7">Putative acyltransferase</fullName>
    </submittedName>
</protein>
<dbReference type="Proteomes" id="UP000008366">
    <property type="component" value="Unassembled WGS sequence"/>
</dbReference>
<evidence type="ECO:0000313" key="7">
    <source>
        <dbReference type="EMBL" id="GAB94856.1"/>
    </source>
</evidence>
<feature type="domain" description="Choline/carnitine acyltransferase" evidence="6">
    <location>
        <begin position="4"/>
        <end position="592"/>
    </location>
</feature>
<dbReference type="InterPro" id="IPR000542">
    <property type="entry name" value="Carn_acyl_trans"/>
</dbReference>
<keyword evidence="8" id="KW-1185">Reference proteome</keyword>